<evidence type="ECO:0000256" key="3">
    <source>
        <dbReference type="ARBA" id="ARBA00022691"/>
    </source>
</evidence>
<dbReference type="AlphaFoldDB" id="A0A0L6VYU0"/>
<keyword evidence="2" id="KW-0004">4Fe-4S</keyword>
<keyword evidence="5" id="KW-0408">Iron</keyword>
<name>A0A0L6VYU0_9FIRM</name>
<dbReference type="SFLD" id="SFLDG01067">
    <property type="entry name" value="SPASM/twitch_domain_containing"/>
    <property type="match status" value="1"/>
</dbReference>
<organism evidence="8 9">
    <name type="scientific">Thermincola ferriacetica</name>
    <dbReference type="NCBI Taxonomy" id="281456"/>
    <lineage>
        <taxon>Bacteria</taxon>
        <taxon>Bacillati</taxon>
        <taxon>Bacillota</taxon>
        <taxon>Clostridia</taxon>
        <taxon>Eubacteriales</taxon>
        <taxon>Thermincolaceae</taxon>
        <taxon>Thermincola</taxon>
    </lineage>
</organism>
<gene>
    <name evidence="8" type="ORF">Tfer_3029</name>
</gene>
<dbReference type="PROSITE" id="PS51918">
    <property type="entry name" value="RADICAL_SAM"/>
    <property type="match status" value="1"/>
</dbReference>
<dbReference type="EMBL" id="LGTE01000032">
    <property type="protein sequence ID" value="KNZ68391.1"/>
    <property type="molecule type" value="Genomic_DNA"/>
</dbReference>
<dbReference type="GO" id="GO:0051539">
    <property type="term" value="F:4 iron, 4 sulfur cluster binding"/>
    <property type="evidence" value="ECO:0007669"/>
    <property type="project" value="UniProtKB-KW"/>
</dbReference>
<dbReference type="SUPFAM" id="SSF102114">
    <property type="entry name" value="Radical SAM enzymes"/>
    <property type="match status" value="1"/>
</dbReference>
<dbReference type="SFLD" id="SFLDG01109">
    <property type="entry name" value="Uncharacterised_Radical_SAM_Su"/>
    <property type="match status" value="1"/>
</dbReference>
<comment type="caution">
    <text evidence="8">The sequence shown here is derived from an EMBL/GenBank/DDBJ whole genome shotgun (WGS) entry which is preliminary data.</text>
</comment>
<evidence type="ECO:0000256" key="4">
    <source>
        <dbReference type="ARBA" id="ARBA00022723"/>
    </source>
</evidence>
<dbReference type="SMART" id="SM00729">
    <property type="entry name" value="Elp3"/>
    <property type="match status" value="1"/>
</dbReference>
<reference evidence="9" key="1">
    <citation type="submission" date="2015-07" db="EMBL/GenBank/DDBJ databases">
        <title>Complete Genome of Thermincola ferriacetica strain Z-0001T.</title>
        <authorList>
            <person name="Lusk B."/>
            <person name="Badalamenti J.P."/>
            <person name="Parameswaran P."/>
            <person name="Bond D.R."/>
            <person name="Torres C.I."/>
        </authorList>
    </citation>
    <scope>NUCLEOTIDE SEQUENCE [LARGE SCALE GENOMIC DNA]</scope>
    <source>
        <strain evidence="9">Z-0001</strain>
    </source>
</reference>
<keyword evidence="4" id="KW-0479">Metal-binding</keyword>
<keyword evidence="6" id="KW-0411">Iron-sulfur</keyword>
<sequence>MYDLIFADSEGRFYDHPELKMVGRIGEIFVEPVAKEMIPLPEGASLVLLPDRIPVGLDAKGNFTLAKGEGRPMWAVGALLPQGYTRTLVPAYKPVTDSYLPLFGYAAVGWQDGTVYVAAYPTDDPYKWDPVNYNTEDLAGKIAQKLARHKNNRILDQLAKCALHYSCFTAQNIFYERWEGGIPVSPRCNARCLGCISEQPAECCPSPQTRISFTPTVKEIEEIAYEHLVKADDAIVSFGQGCEGEPALAYQVIAEAIGRIRDRTGLGTINMNTNGGFTEGVKAVCKAGIDSLRISTVSALEETYNAYYRPRNYSLTDVKKSIAIAKEEKVFVALNLLTYPGLTDREKEVEALIDLVDEFGIDMIQFRNLNIDPLMLAQAIPPGEPQTMGIPDLIECLREEFPDLLIGSFSKPVRSRFLK</sequence>
<dbReference type="InterPro" id="IPR058240">
    <property type="entry name" value="rSAM_sf"/>
</dbReference>
<keyword evidence="9" id="KW-1185">Reference proteome</keyword>
<dbReference type="Pfam" id="PF04055">
    <property type="entry name" value="Radical_SAM"/>
    <property type="match status" value="1"/>
</dbReference>
<evidence type="ECO:0000259" key="7">
    <source>
        <dbReference type="PROSITE" id="PS51918"/>
    </source>
</evidence>
<evidence type="ECO:0000313" key="8">
    <source>
        <dbReference type="EMBL" id="KNZ68391.1"/>
    </source>
</evidence>
<dbReference type="Proteomes" id="UP000037175">
    <property type="component" value="Unassembled WGS sequence"/>
</dbReference>
<dbReference type="PANTHER" id="PTHR30352">
    <property type="entry name" value="PYRUVATE FORMATE-LYASE-ACTIVATING ENZYME"/>
    <property type="match status" value="1"/>
</dbReference>
<dbReference type="Gene3D" id="3.20.20.70">
    <property type="entry name" value="Aldolase class I"/>
    <property type="match status" value="1"/>
</dbReference>
<evidence type="ECO:0000256" key="5">
    <source>
        <dbReference type="ARBA" id="ARBA00023004"/>
    </source>
</evidence>
<evidence type="ECO:0000313" key="9">
    <source>
        <dbReference type="Proteomes" id="UP000037175"/>
    </source>
</evidence>
<evidence type="ECO:0000256" key="6">
    <source>
        <dbReference type="ARBA" id="ARBA00023014"/>
    </source>
</evidence>
<evidence type="ECO:0000256" key="1">
    <source>
        <dbReference type="ARBA" id="ARBA00001966"/>
    </source>
</evidence>
<dbReference type="InterPro" id="IPR006638">
    <property type="entry name" value="Elp3/MiaA/NifB-like_rSAM"/>
</dbReference>
<dbReference type="PATRIC" id="fig|281456.6.peg.3171"/>
<dbReference type="InterPro" id="IPR013785">
    <property type="entry name" value="Aldolase_TIM"/>
</dbReference>
<dbReference type="InterPro" id="IPR007197">
    <property type="entry name" value="rSAM"/>
</dbReference>
<dbReference type="PANTHER" id="PTHR30352:SF5">
    <property type="entry name" value="PYRUVATE FORMATE-LYASE 1-ACTIVATING ENZYME"/>
    <property type="match status" value="1"/>
</dbReference>
<feature type="domain" description="Radical SAM core" evidence="7">
    <location>
        <begin position="174"/>
        <end position="412"/>
    </location>
</feature>
<comment type="cofactor">
    <cofactor evidence="1">
        <name>[4Fe-4S] cluster</name>
        <dbReference type="ChEBI" id="CHEBI:49883"/>
    </cofactor>
</comment>
<dbReference type="RefSeq" id="WP_013121730.1">
    <property type="nucleotide sequence ID" value="NZ_LGTE01000032.1"/>
</dbReference>
<dbReference type="InterPro" id="IPR034457">
    <property type="entry name" value="Organic_radical-activating"/>
</dbReference>
<keyword evidence="3" id="KW-0949">S-adenosyl-L-methionine</keyword>
<proteinExistence type="predicted"/>
<dbReference type="GO" id="GO:0046872">
    <property type="term" value="F:metal ion binding"/>
    <property type="evidence" value="ECO:0007669"/>
    <property type="project" value="UniProtKB-KW"/>
</dbReference>
<dbReference type="SFLD" id="SFLDS00029">
    <property type="entry name" value="Radical_SAM"/>
    <property type="match status" value="1"/>
</dbReference>
<evidence type="ECO:0000256" key="2">
    <source>
        <dbReference type="ARBA" id="ARBA00022485"/>
    </source>
</evidence>
<accession>A0A0L6VYU0</accession>
<dbReference type="GO" id="GO:0003824">
    <property type="term" value="F:catalytic activity"/>
    <property type="evidence" value="ECO:0007669"/>
    <property type="project" value="InterPro"/>
</dbReference>
<dbReference type="CDD" id="cd01335">
    <property type="entry name" value="Radical_SAM"/>
    <property type="match status" value="1"/>
</dbReference>
<protein>
    <submittedName>
        <fullName evidence="8">Radical SAM protein</fullName>
    </submittedName>
</protein>